<protein>
    <submittedName>
        <fullName evidence="8">Fucose permease</fullName>
    </submittedName>
</protein>
<dbReference type="PANTHER" id="PTHR23514">
    <property type="entry name" value="BYPASS OF STOP CODON PROTEIN 6"/>
    <property type="match status" value="1"/>
</dbReference>
<dbReference type="EMBL" id="JACHMO010000001">
    <property type="protein sequence ID" value="MBB5803137.1"/>
    <property type="molecule type" value="Genomic_DNA"/>
</dbReference>
<dbReference type="GO" id="GO:0012505">
    <property type="term" value="C:endomembrane system"/>
    <property type="evidence" value="ECO:0007669"/>
    <property type="project" value="UniProtKB-SubCell"/>
</dbReference>
<comment type="subcellular location">
    <subcellularLocation>
        <location evidence="1">Endomembrane system</location>
        <topology evidence="1">Multi-pass membrane protein</topology>
    </subcellularLocation>
</comment>
<dbReference type="Pfam" id="PF07690">
    <property type="entry name" value="MFS_1"/>
    <property type="match status" value="1"/>
</dbReference>
<evidence type="ECO:0000313" key="8">
    <source>
        <dbReference type="EMBL" id="MBB5803137.1"/>
    </source>
</evidence>
<feature type="transmembrane region" description="Helical" evidence="7">
    <location>
        <begin position="201"/>
        <end position="224"/>
    </location>
</feature>
<evidence type="ECO:0000256" key="2">
    <source>
        <dbReference type="ARBA" id="ARBA00008335"/>
    </source>
</evidence>
<evidence type="ECO:0000256" key="7">
    <source>
        <dbReference type="SAM" id="Phobius"/>
    </source>
</evidence>
<dbReference type="InterPro" id="IPR036259">
    <property type="entry name" value="MFS_trans_sf"/>
</dbReference>
<accession>A0A7W9HIW5</accession>
<dbReference type="RefSeq" id="WP_184920303.1">
    <property type="nucleotide sequence ID" value="NZ_JACHMO010000001.1"/>
</dbReference>
<keyword evidence="9" id="KW-1185">Reference proteome</keyword>
<sequence>MRALGLSAMPGARSSLALFFLIGISLSSLGPLLPLFEQQSGAGPSSSYLVISGYFGGSLLAMLALSRGRLAGSGAIRFAIVVYAVGCAGLFFSPDLRLSVLCACLSGFGAGLGSMNVNMAFARRRNGVALVNLVNAVFALGTVAGPLIASLSLRAGAAHGLLAVAVIALVCFGAAATATWPDEVSERRDDAERSGVPRRALTGFLLLYLCYGGVETGIGSWAAAHLVSQGNTAADAAVLVACFWGATAVSKAATVVFTRRWSAPVLVVGGLVGAAGGLVLAAVPHAAVIGYLVTGLALGPVFPTGLAWIAQAGGGTRLSGAAVLASMTGSIVFPAVISRLVVTGYIAAVPLLIATIALGGAAAGAATRAARTSRAVPPADPH</sequence>
<dbReference type="SUPFAM" id="SSF103473">
    <property type="entry name" value="MFS general substrate transporter"/>
    <property type="match status" value="1"/>
</dbReference>
<feature type="transmembrane region" description="Helical" evidence="7">
    <location>
        <begin position="265"/>
        <end position="283"/>
    </location>
</feature>
<keyword evidence="5 7" id="KW-1133">Transmembrane helix</keyword>
<dbReference type="Gene3D" id="1.20.1250.20">
    <property type="entry name" value="MFS general substrate transporter like domains"/>
    <property type="match status" value="1"/>
</dbReference>
<dbReference type="InterPro" id="IPR051788">
    <property type="entry name" value="MFS_Transporter"/>
</dbReference>
<name>A0A7W9HIW5_9PSEU</name>
<dbReference type="InterPro" id="IPR011701">
    <property type="entry name" value="MFS"/>
</dbReference>
<comment type="similarity">
    <text evidence="2">Belongs to the major facilitator superfamily.</text>
</comment>
<reference evidence="8 9" key="1">
    <citation type="submission" date="2020-08" db="EMBL/GenBank/DDBJ databases">
        <title>Sequencing the genomes of 1000 actinobacteria strains.</title>
        <authorList>
            <person name="Klenk H.-P."/>
        </authorList>
    </citation>
    <scope>NUCLEOTIDE SEQUENCE [LARGE SCALE GENOMIC DNA]</scope>
    <source>
        <strain evidence="8 9">DSM 45486</strain>
    </source>
</reference>
<dbReference type="Proteomes" id="UP000552097">
    <property type="component" value="Unassembled WGS sequence"/>
</dbReference>
<feature type="transmembrane region" description="Helical" evidence="7">
    <location>
        <begin position="157"/>
        <end position="180"/>
    </location>
</feature>
<evidence type="ECO:0000256" key="4">
    <source>
        <dbReference type="ARBA" id="ARBA00022692"/>
    </source>
</evidence>
<dbReference type="GO" id="GO:0022857">
    <property type="term" value="F:transmembrane transporter activity"/>
    <property type="evidence" value="ECO:0007669"/>
    <property type="project" value="InterPro"/>
</dbReference>
<feature type="transmembrane region" description="Helical" evidence="7">
    <location>
        <begin position="321"/>
        <end position="341"/>
    </location>
</feature>
<keyword evidence="3" id="KW-0813">Transport</keyword>
<dbReference type="AlphaFoldDB" id="A0A7W9HIW5"/>
<gene>
    <name evidence="8" type="ORF">F4560_002905</name>
</gene>
<organism evidence="8 9">
    <name type="scientific">Saccharothrix ecbatanensis</name>
    <dbReference type="NCBI Taxonomy" id="1105145"/>
    <lineage>
        <taxon>Bacteria</taxon>
        <taxon>Bacillati</taxon>
        <taxon>Actinomycetota</taxon>
        <taxon>Actinomycetes</taxon>
        <taxon>Pseudonocardiales</taxon>
        <taxon>Pseudonocardiaceae</taxon>
        <taxon>Saccharothrix</taxon>
    </lineage>
</organism>
<evidence type="ECO:0000256" key="3">
    <source>
        <dbReference type="ARBA" id="ARBA00022448"/>
    </source>
</evidence>
<feature type="transmembrane region" description="Helical" evidence="7">
    <location>
        <begin position="129"/>
        <end position="151"/>
    </location>
</feature>
<feature type="transmembrane region" description="Helical" evidence="7">
    <location>
        <begin position="98"/>
        <end position="117"/>
    </location>
</feature>
<dbReference type="GO" id="GO:0016020">
    <property type="term" value="C:membrane"/>
    <property type="evidence" value="ECO:0007669"/>
    <property type="project" value="TreeGrafter"/>
</dbReference>
<feature type="transmembrane region" description="Helical" evidence="7">
    <location>
        <begin position="236"/>
        <end position="258"/>
    </location>
</feature>
<evidence type="ECO:0000256" key="6">
    <source>
        <dbReference type="ARBA" id="ARBA00023136"/>
    </source>
</evidence>
<keyword evidence="6 7" id="KW-0472">Membrane</keyword>
<evidence type="ECO:0000256" key="5">
    <source>
        <dbReference type="ARBA" id="ARBA00022989"/>
    </source>
</evidence>
<dbReference type="PANTHER" id="PTHR23514:SF3">
    <property type="entry name" value="BYPASS OF STOP CODON PROTEIN 6"/>
    <property type="match status" value="1"/>
</dbReference>
<proteinExistence type="inferred from homology"/>
<comment type="caution">
    <text evidence="8">The sequence shown here is derived from an EMBL/GenBank/DDBJ whole genome shotgun (WGS) entry which is preliminary data.</text>
</comment>
<feature type="transmembrane region" description="Helical" evidence="7">
    <location>
        <begin position="74"/>
        <end position="92"/>
    </location>
</feature>
<feature type="transmembrane region" description="Helical" evidence="7">
    <location>
        <begin position="48"/>
        <end position="65"/>
    </location>
</feature>
<feature type="transmembrane region" description="Helical" evidence="7">
    <location>
        <begin position="16"/>
        <end position="36"/>
    </location>
</feature>
<feature type="transmembrane region" description="Helical" evidence="7">
    <location>
        <begin position="347"/>
        <end position="366"/>
    </location>
</feature>
<evidence type="ECO:0000256" key="1">
    <source>
        <dbReference type="ARBA" id="ARBA00004127"/>
    </source>
</evidence>
<keyword evidence="4 7" id="KW-0812">Transmembrane</keyword>
<evidence type="ECO:0000313" key="9">
    <source>
        <dbReference type="Proteomes" id="UP000552097"/>
    </source>
</evidence>
<feature type="transmembrane region" description="Helical" evidence="7">
    <location>
        <begin position="289"/>
        <end position="309"/>
    </location>
</feature>